<dbReference type="PRINTS" id="PR00038">
    <property type="entry name" value="HTHLUXR"/>
</dbReference>
<keyword evidence="1 3" id="KW-0597">Phosphoprotein</keyword>
<evidence type="ECO:0000259" key="4">
    <source>
        <dbReference type="PROSITE" id="PS50043"/>
    </source>
</evidence>
<evidence type="ECO:0000259" key="5">
    <source>
        <dbReference type="PROSITE" id="PS50110"/>
    </source>
</evidence>
<dbReference type="CDD" id="cd17535">
    <property type="entry name" value="REC_NarL-like"/>
    <property type="match status" value="1"/>
</dbReference>
<dbReference type="PROSITE" id="PS50043">
    <property type="entry name" value="HTH_LUXR_2"/>
    <property type="match status" value="1"/>
</dbReference>
<dbReference type="Proteomes" id="UP000655420">
    <property type="component" value="Unassembled WGS sequence"/>
</dbReference>
<keyword evidence="7" id="KW-1185">Reference proteome</keyword>
<dbReference type="SMART" id="SM00421">
    <property type="entry name" value="HTH_LUXR"/>
    <property type="match status" value="1"/>
</dbReference>
<dbReference type="GO" id="GO:0003677">
    <property type="term" value="F:DNA binding"/>
    <property type="evidence" value="ECO:0007669"/>
    <property type="project" value="UniProtKB-KW"/>
</dbReference>
<dbReference type="InterPro" id="IPR001789">
    <property type="entry name" value="Sig_transdc_resp-reg_receiver"/>
</dbReference>
<evidence type="ECO:0000256" key="1">
    <source>
        <dbReference type="ARBA" id="ARBA00022553"/>
    </source>
</evidence>
<dbReference type="CDD" id="cd06170">
    <property type="entry name" value="LuxR_C_like"/>
    <property type="match status" value="1"/>
</dbReference>
<dbReference type="InterPro" id="IPR058245">
    <property type="entry name" value="NreC/VraR/RcsB-like_REC"/>
</dbReference>
<comment type="caution">
    <text evidence="6">The sequence shown here is derived from an EMBL/GenBank/DDBJ whole genome shotgun (WGS) entry which is preliminary data.</text>
</comment>
<dbReference type="PROSITE" id="PS50110">
    <property type="entry name" value="RESPONSE_REGULATORY"/>
    <property type="match status" value="1"/>
</dbReference>
<evidence type="ECO:0000256" key="3">
    <source>
        <dbReference type="PROSITE-ProRule" id="PRU00169"/>
    </source>
</evidence>
<name>A0A8J7M509_9RHOB</name>
<dbReference type="AlphaFoldDB" id="A0A8J7M509"/>
<dbReference type="SUPFAM" id="SSF52172">
    <property type="entry name" value="CheY-like"/>
    <property type="match status" value="1"/>
</dbReference>
<feature type="domain" description="Response regulatory" evidence="5">
    <location>
        <begin position="2"/>
        <end position="118"/>
    </location>
</feature>
<feature type="modified residue" description="4-aspartylphosphate" evidence="3">
    <location>
        <position position="53"/>
    </location>
</feature>
<evidence type="ECO:0000313" key="7">
    <source>
        <dbReference type="Proteomes" id="UP000655420"/>
    </source>
</evidence>
<organism evidence="6 7">
    <name type="scientific">Thermohalobaculum xanthum</name>
    <dbReference type="NCBI Taxonomy" id="2753746"/>
    <lineage>
        <taxon>Bacteria</taxon>
        <taxon>Pseudomonadati</taxon>
        <taxon>Pseudomonadota</taxon>
        <taxon>Alphaproteobacteria</taxon>
        <taxon>Rhodobacterales</taxon>
        <taxon>Paracoccaceae</taxon>
        <taxon>Thermohalobaculum</taxon>
    </lineage>
</organism>
<feature type="domain" description="HTH luxR-type" evidence="4">
    <location>
        <begin position="137"/>
        <end position="202"/>
    </location>
</feature>
<dbReference type="Pfam" id="PF00196">
    <property type="entry name" value="GerE"/>
    <property type="match status" value="1"/>
</dbReference>
<dbReference type="SUPFAM" id="SSF46894">
    <property type="entry name" value="C-terminal effector domain of the bipartite response regulators"/>
    <property type="match status" value="1"/>
</dbReference>
<protein>
    <submittedName>
        <fullName evidence="6">Response regulator transcription factor</fullName>
    </submittedName>
</protein>
<dbReference type="PANTHER" id="PTHR45566">
    <property type="entry name" value="HTH-TYPE TRANSCRIPTIONAL REGULATOR YHJB-RELATED"/>
    <property type="match status" value="1"/>
</dbReference>
<dbReference type="InterPro" id="IPR011006">
    <property type="entry name" value="CheY-like_superfamily"/>
</dbReference>
<dbReference type="GO" id="GO:0000160">
    <property type="term" value="P:phosphorelay signal transduction system"/>
    <property type="evidence" value="ECO:0007669"/>
    <property type="project" value="InterPro"/>
</dbReference>
<reference evidence="6" key="1">
    <citation type="submission" date="2020-12" db="EMBL/GenBank/DDBJ databases">
        <title>Bacterial taxonomy.</title>
        <authorList>
            <person name="Pan X."/>
        </authorList>
    </citation>
    <scope>NUCLEOTIDE SEQUENCE</scope>
    <source>
        <strain evidence="6">M0105</strain>
    </source>
</reference>
<sequence length="204" mass="22066">MRILIADDHELVRDTISAFLAREDDIEVSSASDFPSSIEKIEGEGPFDLVLLDYMMPGMNGLEGLATALSKNGGKGVAMISGTASRDIAEQALAAGAVGFLPKTMAAKSLVNAVRFMAAGEQYAPLNFITEREEAQVHPLSEKLSEREQQVLEGLGRGLSNKEIARELELKEVTVKLHVKTLCRKLDARNRTHAAMIGRDAGLC</sequence>
<proteinExistence type="predicted"/>
<evidence type="ECO:0000313" key="6">
    <source>
        <dbReference type="EMBL" id="MBK0398348.1"/>
    </source>
</evidence>
<dbReference type="InterPro" id="IPR000792">
    <property type="entry name" value="Tscrpt_reg_LuxR_C"/>
</dbReference>
<dbReference type="RefSeq" id="WP_200607336.1">
    <property type="nucleotide sequence ID" value="NZ_JAEHHL010000001.1"/>
</dbReference>
<keyword evidence="2" id="KW-0238">DNA-binding</keyword>
<dbReference type="Gene3D" id="3.40.50.2300">
    <property type="match status" value="1"/>
</dbReference>
<dbReference type="EMBL" id="JAEHHL010000001">
    <property type="protein sequence ID" value="MBK0398348.1"/>
    <property type="molecule type" value="Genomic_DNA"/>
</dbReference>
<dbReference type="SMART" id="SM00448">
    <property type="entry name" value="REC"/>
    <property type="match status" value="1"/>
</dbReference>
<dbReference type="PANTHER" id="PTHR45566:SF2">
    <property type="entry name" value="NARL SUBFAMILY"/>
    <property type="match status" value="1"/>
</dbReference>
<dbReference type="GO" id="GO:0006355">
    <property type="term" value="P:regulation of DNA-templated transcription"/>
    <property type="evidence" value="ECO:0007669"/>
    <property type="project" value="InterPro"/>
</dbReference>
<gene>
    <name evidence="6" type="ORF">H0I76_04020</name>
</gene>
<dbReference type="Pfam" id="PF00072">
    <property type="entry name" value="Response_reg"/>
    <property type="match status" value="1"/>
</dbReference>
<accession>A0A8J7M509</accession>
<dbReference type="InterPro" id="IPR051015">
    <property type="entry name" value="EvgA-like"/>
</dbReference>
<dbReference type="InterPro" id="IPR016032">
    <property type="entry name" value="Sig_transdc_resp-reg_C-effctor"/>
</dbReference>
<evidence type="ECO:0000256" key="2">
    <source>
        <dbReference type="ARBA" id="ARBA00023125"/>
    </source>
</evidence>